<dbReference type="Pfam" id="PF22942">
    <property type="entry name" value="DUF7025"/>
    <property type="match status" value="1"/>
</dbReference>
<evidence type="ECO:0000256" key="1">
    <source>
        <dbReference type="SAM" id="MobiDB-lite"/>
    </source>
</evidence>
<sequence length="1086" mass="121791">RRVTERVTVTDQPRQVPQSPIVSQTWEAFADRLRALDAKLTLVNNIFNLQSQPEPGEANDIKYETDSLDSYDSDDSDAPYTETRVRDVMDETIRLLGQLNLSHRQYQRARRRRRAKLQSKKQLNDGSSISSDLEAARKISTKAYLEGKPAIWGWMHWSKFANALRLTLEESINNPIVAVIGELDSQALSRIPSGFSPGQQDMLLNHPERDAVTWDPVRGLLPERVKFHSNALRSVFIDLADIDKAEFLRQGGPERDMVFLRPFKEFVYNEGKLRAHLAKLEMDYDALKKSGKLFIEAHEPRRDDDEGRQEDTEGHTSGTESDGEVTNADRPQSMSDSIEALLHLRCLMDFFDIEVKPKLEYYSSDQCRKILFHDLWHIYKPGDVVVDQAGKRAFRVIQVQSPHHQGHDVLNRFLNAQPTDEASKAALDRQTMKVDCVYIDFNGKAFGPVKVTFTIFPFGGLKDVESLPIYPLRLSKEVGLRDRLVARGKMLMDTTSLQPMYYTGTALNSGEEIDSQVIVDLSEALADEKRRTWAPVVEPIGNVSQEVQERCSYSCCHTSFISRGSYIDFRLTKDFMDALVPKERFQALLLILSPRPLGRSVLGTEYEPKDEDFLIMTYRVFGFVLRTRKWAQLDLTYLRYENQDARDSTLGAFDRLELPTGHREMVKSLVTQHFRGKRASIVNVDRTDIVRGKGKGLVMLLHGAPGVGKTTTAEGVAELFQKPLFHITCGDLGTTARDVEQELEKNFALASRWGCILLLDEADVFLSARERKDFERNGLVAGLCVSDPYGSFFKVNLDLIQERFDRQGRKIIYDRSSIENFADQHFRTHVFSRWNGRQIRNACQTALALAEYDAHGDRVPEEDDETDAGITVALELRHFQLVQTAYLDCAKYLGDIRGTQGDRRAIDYGLRAESQTPYQTMEPGCPSTPSNGAGFSASRYPARPLSTSYNAPYEGPRYPSQRVQAADASHPPVSQDEISGSDSAYTAGPTSSMGPQIYRQHGQPPSQNGPGGVYNMQANPQGQGYSYPGNQPRLYQSASEQGYGQSWGSSGPGMQQGGGIQGPTTGEGFPVQGQTPYSGQGSATGA</sequence>
<evidence type="ECO:0000259" key="2">
    <source>
        <dbReference type="SMART" id="SM00382"/>
    </source>
</evidence>
<dbReference type="InterPro" id="IPR056599">
    <property type="entry name" value="AAA_lid_fung"/>
</dbReference>
<proteinExistence type="predicted"/>
<evidence type="ECO:0000313" key="4">
    <source>
        <dbReference type="Proteomes" id="UP001396898"/>
    </source>
</evidence>
<reference evidence="3 4" key="1">
    <citation type="submission" date="2023-01" db="EMBL/GenBank/DDBJ databases">
        <title>Analysis of 21 Apiospora genomes using comparative genomics revels a genus with tremendous synthesis potential of carbohydrate active enzymes and secondary metabolites.</title>
        <authorList>
            <person name="Sorensen T."/>
        </authorList>
    </citation>
    <scope>NUCLEOTIDE SEQUENCE [LARGE SCALE GENOMIC DNA]</scope>
    <source>
        <strain evidence="3 4">CBS 20057</strain>
    </source>
</reference>
<feature type="compositionally biased region" description="Polar residues" evidence="1">
    <location>
        <begin position="1033"/>
        <end position="1043"/>
    </location>
</feature>
<comment type="caution">
    <text evidence="3">The sequence shown here is derived from an EMBL/GenBank/DDBJ whole genome shotgun (WGS) entry which is preliminary data.</text>
</comment>
<dbReference type="InterPro" id="IPR054289">
    <property type="entry name" value="DUF7025"/>
</dbReference>
<feature type="non-terminal residue" evidence="3">
    <location>
        <position position="1"/>
    </location>
</feature>
<feature type="compositionally biased region" description="Polar residues" evidence="1">
    <location>
        <begin position="976"/>
        <end position="994"/>
    </location>
</feature>
<feature type="compositionally biased region" description="Gly residues" evidence="1">
    <location>
        <begin position="1050"/>
        <end position="1061"/>
    </location>
</feature>
<dbReference type="Pfam" id="PF00004">
    <property type="entry name" value="AAA"/>
    <property type="match status" value="1"/>
</dbReference>
<feature type="domain" description="AAA+ ATPase" evidence="2">
    <location>
        <begin position="695"/>
        <end position="817"/>
    </location>
</feature>
<dbReference type="InterPro" id="IPR003593">
    <property type="entry name" value="AAA+_ATPase"/>
</dbReference>
<dbReference type="SMART" id="SM00382">
    <property type="entry name" value="AAA"/>
    <property type="match status" value="1"/>
</dbReference>
<accession>A0ABR1R5E4</accession>
<name>A0ABR1R5E4_9PEZI</name>
<dbReference type="Gene3D" id="3.40.50.300">
    <property type="entry name" value="P-loop containing nucleotide triphosphate hydrolases"/>
    <property type="match status" value="1"/>
</dbReference>
<feature type="region of interest" description="Disordered" evidence="1">
    <location>
        <begin position="912"/>
        <end position="1086"/>
    </location>
</feature>
<feature type="compositionally biased region" description="Polar residues" evidence="1">
    <location>
        <begin position="1072"/>
        <end position="1086"/>
    </location>
</feature>
<keyword evidence="4" id="KW-1185">Reference proteome</keyword>
<dbReference type="SUPFAM" id="SSF52540">
    <property type="entry name" value="P-loop containing nucleoside triphosphate hydrolases"/>
    <property type="match status" value="1"/>
</dbReference>
<dbReference type="Pfam" id="PF23232">
    <property type="entry name" value="AAA_lid_13"/>
    <property type="match status" value="1"/>
</dbReference>
<dbReference type="Proteomes" id="UP001396898">
    <property type="component" value="Unassembled WGS sequence"/>
</dbReference>
<protein>
    <recommendedName>
        <fullName evidence="2">AAA+ ATPase domain-containing protein</fullName>
    </recommendedName>
</protein>
<dbReference type="InterPro" id="IPR003959">
    <property type="entry name" value="ATPase_AAA_core"/>
</dbReference>
<dbReference type="InterPro" id="IPR027417">
    <property type="entry name" value="P-loop_NTPase"/>
</dbReference>
<feature type="region of interest" description="Disordered" evidence="1">
    <location>
        <begin position="298"/>
        <end position="332"/>
    </location>
</feature>
<feature type="compositionally biased region" description="Basic and acidic residues" evidence="1">
    <location>
        <begin position="298"/>
        <end position="314"/>
    </location>
</feature>
<dbReference type="EMBL" id="JAQQWI010000018">
    <property type="protein sequence ID" value="KAK8000999.1"/>
    <property type="molecule type" value="Genomic_DNA"/>
</dbReference>
<dbReference type="PANTHER" id="PTHR46411">
    <property type="entry name" value="FAMILY ATPASE, PUTATIVE-RELATED"/>
    <property type="match status" value="1"/>
</dbReference>
<dbReference type="PANTHER" id="PTHR46411:SF2">
    <property type="entry name" value="AAA+ ATPASE DOMAIN-CONTAINING PROTEIN"/>
    <property type="match status" value="1"/>
</dbReference>
<gene>
    <name evidence="3" type="ORF">PG991_013221</name>
</gene>
<organism evidence="3 4">
    <name type="scientific">Apiospora marii</name>
    <dbReference type="NCBI Taxonomy" id="335849"/>
    <lineage>
        <taxon>Eukaryota</taxon>
        <taxon>Fungi</taxon>
        <taxon>Dikarya</taxon>
        <taxon>Ascomycota</taxon>
        <taxon>Pezizomycotina</taxon>
        <taxon>Sordariomycetes</taxon>
        <taxon>Xylariomycetidae</taxon>
        <taxon>Amphisphaeriales</taxon>
        <taxon>Apiosporaceae</taxon>
        <taxon>Apiospora</taxon>
    </lineage>
</organism>
<evidence type="ECO:0000313" key="3">
    <source>
        <dbReference type="EMBL" id="KAK8000999.1"/>
    </source>
</evidence>